<reference evidence="2" key="1">
    <citation type="submission" date="2018-05" db="EMBL/GenBank/DDBJ databases">
        <authorList>
            <person name="Lanie J.A."/>
            <person name="Ng W.-L."/>
            <person name="Kazmierczak K.M."/>
            <person name="Andrzejewski T.M."/>
            <person name="Davidsen T.M."/>
            <person name="Wayne K.J."/>
            <person name="Tettelin H."/>
            <person name="Glass J.I."/>
            <person name="Rusch D."/>
            <person name="Podicherti R."/>
            <person name="Tsui H.-C.T."/>
            <person name="Winkler M.E."/>
        </authorList>
    </citation>
    <scope>NUCLEOTIDE SEQUENCE</scope>
</reference>
<name>A0A382KDA6_9ZZZZ</name>
<feature type="transmembrane region" description="Helical" evidence="1">
    <location>
        <begin position="238"/>
        <end position="259"/>
    </location>
</feature>
<sequence>VSIEIIKSPLVIRKKLKQYLNSWIWFGKGNNDLIYGRYSESNRACDININKCPGFDNHVSEIPTPTRGYIRRGGQTEYFLDIDYETVGDILESRLIEKEYECGCGRTHPANFNSSNVIYHAFGARGWEINIGTFWNYHSSRPASDRSDVWNNFKKKRKTVSSKRHIFMVRCPKPHRNDEDLVTFIKITPERVRVNVGQRQKPSKLLRLESLWSCSYENLCGWDVSLNSTEKKTVSPTLFNNLGSLYLISISVGIFFLILKVLDLNIYYDIALTFFLFFTLVPSSMMPYDLDRGRYEIGDFWSDHRVPSHPKIYLDILKQDLLDLADRYYMLLICMFLMVIFIGIYIGYTESFGFSETYNRFLEIYNRFLDKD</sequence>
<gene>
    <name evidence="2" type="ORF">METZ01_LOCUS274850</name>
</gene>
<feature type="non-terminal residue" evidence="2">
    <location>
        <position position="372"/>
    </location>
</feature>
<dbReference type="EMBL" id="UINC01079722">
    <property type="protein sequence ID" value="SVC21996.1"/>
    <property type="molecule type" value="Genomic_DNA"/>
</dbReference>
<feature type="non-terminal residue" evidence="2">
    <location>
        <position position="1"/>
    </location>
</feature>
<proteinExistence type="predicted"/>
<keyword evidence="1" id="KW-0812">Transmembrane</keyword>
<accession>A0A382KDA6</accession>
<keyword evidence="1" id="KW-0472">Membrane</keyword>
<feature type="transmembrane region" description="Helical" evidence="1">
    <location>
        <begin position="266"/>
        <end position="285"/>
    </location>
</feature>
<organism evidence="2">
    <name type="scientific">marine metagenome</name>
    <dbReference type="NCBI Taxonomy" id="408172"/>
    <lineage>
        <taxon>unclassified sequences</taxon>
        <taxon>metagenomes</taxon>
        <taxon>ecological metagenomes</taxon>
    </lineage>
</organism>
<keyword evidence="1" id="KW-1133">Transmembrane helix</keyword>
<feature type="transmembrane region" description="Helical" evidence="1">
    <location>
        <begin position="328"/>
        <end position="348"/>
    </location>
</feature>
<dbReference type="AlphaFoldDB" id="A0A382KDA6"/>
<evidence type="ECO:0000313" key="2">
    <source>
        <dbReference type="EMBL" id="SVC21996.1"/>
    </source>
</evidence>
<evidence type="ECO:0000256" key="1">
    <source>
        <dbReference type="SAM" id="Phobius"/>
    </source>
</evidence>
<protein>
    <submittedName>
        <fullName evidence="2">Uncharacterized protein</fullName>
    </submittedName>
</protein>